<evidence type="ECO:0000313" key="7">
    <source>
        <dbReference type="EMBL" id="KKW42859.1"/>
    </source>
</evidence>
<proteinExistence type="inferred from homology"/>
<reference evidence="7 8" key="1">
    <citation type="journal article" date="2015" name="Nature">
        <title>rRNA introns, odd ribosomes, and small enigmatic genomes across a large radiation of phyla.</title>
        <authorList>
            <person name="Brown C.T."/>
            <person name="Hug L.A."/>
            <person name="Thomas B.C."/>
            <person name="Sharon I."/>
            <person name="Castelle C.J."/>
            <person name="Singh A."/>
            <person name="Wilkins M.J."/>
            <person name="Williams K.H."/>
            <person name="Banfield J.F."/>
        </authorList>
    </citation>
    <scope>NUCLEOTIDE SEQUENCE [LARGE SCALE GENOMIC DNA]</scope>
</reference>
<dbReference type="Pfam" id="PF01594">
    <property type="entry name" value="AI-2E_transport"/>
    <property type="match status" value="1"/>
</dbReference>
<feature type="transmembrane region" description="Helical" evidence="6">
    <location>
        <begin position="51"/>
        <end position="76"/>
    </location>
</feature>
<feature type="transmembrane region" description="Helical" evidence="6">
    <location>
        <begin position="144"/>
        <end position="162"/>
    </location>
</feature>
<evidence type="ECO:0000256" key="3">
    <source>
        <dbReference type="ARBA" id="ARBA00022692"/>
    </source>
</evidence>
<feature type="transmembrane region" description="Helical" evidence="6">
    <location>
        <begin position="296"/>
        <end position="325"/>
    </location>
</feature>
<feature type="transmembrane region" description="Helical" evidence="6">
    <location>
        <begin position="224"/>
        <end position="247"/>
    </location>
</feature>
<comment type="subcellular location">
    <subcellularLocation>
        <location evidence="1">Membrane</location>
        <topology evidence="1">Multi-pass membrane protein</topology>
    </subcellularLocation>
</comment>
<dbReference type="GO" id="GO:0016020">
    <property type="term" value="C:membrane"/>
    <property type="evidence" value="ECO:0007669"/>
    <property type="project" value="UniProtKB-SubCell"/>
</dbReference>
<evidence type="ECO:0000256" key="1">
    <source>
        <dbReference type="ARBA" id="ARBA00004141"/>
    </source>
</evidence>
<organism evidence="7 8">
    <name type="scientific">Candidatus Magasanikbacteria bacterium GW2011_GWA2_56_11</name>
    <dbReference type="NCBI Taxonomy" id="1619044"/>
    <lineage>
        <taxon>Bacteria</taxon>
        <taxon>Candidatus Magasanikiibacteriota</taxon>
    </lineage>
</organism>
<keyword evidence="3 6" id="KW-0812">Transmembrane</keyword>
<gene>
    <name evidence="7" type="ORF">UY92_C0003G0065</name>
</gene>
<evidence type="ECO:0000256" key="6">
    <source>
        <dbReference type="SAM" id="Phobius"/>
    </source>
</evidence>
<dbReference type="PATRIC" id="fig|1619044.3.peg.265"/>
<dbReference type="EMBL" id="LCRX01000003">
    <property type="protein sequence ID" value="KKW42859.1"/>
    <property type="molecule type" value="Genomic_DNA"/>
</dbReference>
<evidence type="ECO:0000256" key="4">
    <source>
        <dbReference type="ARBA" id="ARBA00022989"/>
    </source>
</evidence>
<dbReference type="PANTHER" id="PTHR21716:SF4">
    <property type="entry name" value="TRANSMEMBRANE PROTEIN 245"/>
    <property type="match status" value="1"/>
</dbReference>
<name>A0A0G2BBE4_9BACT</name>
<dbReference type="STRING" id="1619044.UY92_C0003G0065"/>
<feature type="transmembrane region" description="Helical" evidence="6">
    <location>
        <begin position="20"/>
        <end position="39"/>
    </location>
</feature>
<sequence>MSGAALPVWTRYTTPLLIRPFFYPIFWAAVIAIVFYPHYNWLNSFIRMPGLNALLMVCVVLVTIFLPLTLISALLVNESVDLYGKVSEKGFAENIEGVSTWLEGTPLAPYIDTVKTDWTRYAADATKRLSGYFFSGIKSVTQNSLRFFFMLFIMFYTLFYFFKDGHRMLDRLKHLSPVGEKYEVMLYDRFTSTVRATLKSTFIVGGIQGIIGGILFWITGVPGALIWGVIMIALSIVPALGSFVVWLPAGLIMLALGNTWQGVTILLVGTFVISTIDNLLRPPLVGRDIQMHPLLGLFSTLGGIVLFGISGFIIGPIIAALYLSIMTIYDHYYKSELESN</sequence>
<comment type="caution">
    <text evidence="7">The sequence shown here is derived from an EMBL/GenBank/DDBJ whole genome shotgun (WGS) entry which is preliminary data.</text>
</comment>
<accession>A0A0G2BBE4</accession>
<protein>
    <submittedName>
        <fullName evidence="7">Putative permease</fullName>
    </submittedName>
</protein>
<dbReference type="InterPro" id="IPR002549">
    <property type="entry name" value="AI-2E-like"/>
</dbReference>
<keyword evidence="4 6" id="KW-1133">Transmembrane helix</keyword>
<feature type="transmembrane region" description="Helical" evidence="6">
    <location>
        <begin position="196"/>
        <end position="218"/>
    </location>
</feature>
<evidence type="ECO:0000256" key="5">
    <source>
        <dbReference type="ARBA" id="ARBA00023136"/>
    </source>
</evidence>
<comment type="similarity">
    <text evidence="2">Belongs to the autoinducer-2 exporter (AI-2E) (TC 2.A.86) family.</text>
</comment>
<feature type="transmembrane region" description="Helical" evidence="6">
    <location>
        <begin position="259"/>
        <end position="276"/>
    </location>
</feature>
<keyword evidence="5 6" id="KW-0472">Membrane</keyword>
<dbReference type="PANTHER" id="PTHR21716">
    <property type="entry name" value="TRANSMEMBRANE PROTEIN"/>
    <property type="match status" value="1"/>
</dbReference>
<dbReference type="AlphaFoldDB" id="A0A0G2BBE4"/>
<dbReference type="Proteomes" id="UP000033870">
    <property type="component" value="Unassembled WGS sequence"/>
</dbReference>
<evidence type="ECO:0000256" key="2">
    <source>
        <dbReference type="ARBA" id="ARBA00009773"/>
    </source>
</evidence>
<evidence type="ECO:0000313" key="8">
    <source>
        <dbReference type="Proteomes" id="UP000033870"/>
    </source>
</evidence>